<feature type="compositionally biased region" description="Basic and acidic residues" evidence="1">
    <location>
        <begin position="98"/>
        <end position="111"/>
    </location>
</feature>
<dbReference type="OrthoDB" id="3103822at2759"/>
<dbReference type="EMBL" id="KN831773">
    <property type="protein sequence ID" value="KIM44501.1"/>
    <property type="molecule type" value="Genomic_DNA"/>
</dbReference>
<evidence type="ECO:0000313" key="3">
    <source>
        <dbReference type="Proteomes" id="UP000053424"/>
    </source>
</evidence>
<reference evidence="3" key="2">
    <citation type="submission" date="2015-01" db="EMBL/GenBank/DDBJ databases">
        <title>Evolutionary Origins and Diversification of the Mycorrhizal Mutualists.</title>
        <authorList>
            <consortium name="DOE Joint Genome Institute"/>
            <consortium name="Mycorrhizal Genomics Consortium"/>
            <person name="Kohler A."/>
            <person name="Kuo A."/>
            <person name="Nagy L.G."/>
            <person name="Floudas D."/>
            <person name="Copeland A."/>
            <person name="Barry K.W."/>
            <person name="Cichocki N."/>
            <person name="Veneault-Fourrey C."/>
            <person name="LaButti K."/>
            <person name="Lindquist E.A."/>
            <person name="Lipzen A."/>
            <person name="Lundell T."/>
            <person name="Morin E."/>
            <person name="Murat C."/>
            <person name="Riley R."/>
            <person name="Ohm R."/>
            <person name="Sun H."/>
            <person name="Tunlid A."/>
            <person name="Henrissat B."/>
            <person name="Grigoriev I.V."/>
            <person name="Hibbett D.S."/>
            <person name="Martin F."/>
        </authorList>
    </citation>
    <scope>NUCLEOTIDE SEQUENCE [LARGE SCALE GENOMIC DNA]</scope>
    <source>
        <strain evidence="3">h7</strain>
    </source>
</reference>
<evidence type="ECO:0000256" key="1">
    <source>
        <dbReference type="SAM" id="MobiDB-lite"/>
    </source>
</evidence>
<evidence type="ECO:0000313" key="2">
    <source>
        <dbReference type="EMBL" id="KIM44501.1"/>
    </source>
</evidence>
<proteinExistence type="predicted"/>
<keyword evidence="3" id="KW-1185">Reference proteome</keyword>
<accession>A0A0C3CL39</accession>
<reference evidence="2 3" key="1">
    <citation type="submission" date="2014-04" db="EMBL/GenBank/DDBJ databases">
        <authorList>
            <consortium name="DOE Joint Genome Institute"/>
            <person name="Kuo A."/>
            <person name="Gay G."/>
            <person name="Dore J."/>
            <person name="Kohler A."/>
            <person name="Nagy L.G."/>
            <person name="Floudas D."/>
            <person name="Copeland A."/>
            <person name="Barry K.W."/>
            <person name="Cichocki N."/>
            <person name="Veneault-Fourrey C."/>
            <person name="LaButti K."/>
            <person name="Lindquist E.A."/>
            <person name="Lipzen A."/>
            <person name="Lundell T."/>
            <person name="Morin E."/>
            <person name="Murat C."/>
            <person name="Sun H."/>
            <person name="Tunlid A."/>
            <person name="Henrissat B."/>
            <person name="Grigoriev I.V."/>
            <person name="Hibbett D.S."/>
            <person name="Martin F."/>
            <person name="Nordberg H.P."/>
            <person name="Cantor M.N."/>
            <person name="Hua S.X."/>
        </authorList>
    </citation>
    <scope>NUCLEOTIDE SEQUENCE [LARGE SCALE GENOMIC DNA]</scope>
    <source>
        <strain evidence="3">h7</strain>
    </source>
</reference>
<feature type="region of interest" description="Disordered" evidence="1">
    <location>
        <begin position="1"/>
        <end position="118"/>
    </location>
</feature>
<dbReference type="AlphaFoldDB" id="A0A0C3CL39"/>
<feature type="non-terminal residue" evidence="2">
    <location>
        <position position="118"/>
    </location>
</feature>
<sequence length="118" mass="12829">MPPRRSSRAPSVSTEAPPAETLPSKRKRGQSVQPDAEEKENVVKPASRTRRSTSVKPNAAPPAGPRKSKRSKPSLPDVAESDAEEQSDAPPPVKRARPSFENKAEGHVKSEPEEDEDE</sequence>
<protein>
    <submittedName>
        <fullName evidence="2">Uncharacterized protein</fullName>
    </submittedName>
</protein>
<name>A0A0C3CL39_HEBCY</name>
<dbReference type="HOGENOM" id="CLU_2078591_0_0_1"/>
<gene>
    <name evidence="2" type="ORF">M413DRAFT_55601</name>
</gene>
<dbReference type="Proteomes" id="UP000053424">
    <property type="component" value="Unassembled WGS sequence"/>
</dbReference>
<organism evidence="2 3">
    <name type="scientific">Hebeloma cylindrosporum</name>
    <dbReference type="NCBI Taxonomy" id="76867"/>
    <lineage>
        <taxon>Eukaryota</taxon>
        <taxon>Fungi</taxon>
        <taxon>Dikarya</taxon>
        <taxon>Basidiomycota</taxon>
        <taxon>Agaricomycotina</taxon>
        <taxon>Agaricomycetes</taxon>
        <taxon>Agaricomycetidae</taxon>
        <taxon>Agaricales</taxon>
        <taxon>Agaricineae</taxon>
        <taxon>Hymenogastraceae</taxon>
        <taxon>Hebeloma</taxon>
    </lineage>
</organism>
<dbReference type="STRING" id="686832.A0A0C3CL39"/>